<comment type="caution">
    <text evidence="2">The sequence shown here is derived from an EMBL/GenBank/DDBJ whole genome shotgun (WGS) entry which is preliminary data.</text>
</comment>
<evidence type="ECO:0000313" key="2">
    <source>
        <dbReference type="EMBL" id="GBN95220.1"/>
    </source>
</evidence>
<dbReference type="OrthoDB" id="1937528at2759"/>
<accession>A0A4Y2T5K6</accession>
<protein>
    <submittedName>
        <fullName evidence="2">Retrovirus-related Pol polyprotein from type-2 retrotransposable element R2DM</fullName>
    </submittedName>
</protein>
<dbReference type="Proteomes" id="UP000499080">
    <property type="component" value="Unassembled WGS sequence"/>
</dbReference>
<reference evidence="2 3" key="1">
    <citation type="journal article" date="2019" name="Sci. Rep.">
        <title>Orb-weaving spider Araneus ventricosus genome elucidates the spidroin gene catalogue.</title>
        <authorList>
            <person name="Kono N."/>
            <person name="Nakamura H."/>
            <person name="Ohtoshi R."/>
            <person name="Moran D.A.P."/>
            <person name="Shinohara A."/>
            <person name="Yoshida Y."/>
            <person name="Fujiwara M."/>
            <person name="Mori M."/>
            <person name="Tomita M."/>
            <person name="Arakawa K."/>
        </authorList>
    </citation>
    <scope>NUCLEOTIDE SEQUENCE [LARGE SCALE GENOMIC DNA]</scope>
</reference>
<organism evidence="2 3">
    <name type="scientific">Araneus ventricosus</name>
    <name type="common">Orbweaver spider</name>
    <name type="synonym">Epeira ventricosa</name>
    <dbReference type="NCBI Taxonomy" id="182803"/>
    <lineage>
        <taxon>Eukaryota</taxon>
        <taxon>Metazoa</taxon>
        <taxon>Ecdysozoa</taxon>
        <taxon>Arthropoda</taxon>
        <taxon>Chelicerata</taxon>
        <taxon>Arachnida</taxon>
        <taxon>Araneae</taxon>
        <taxon>Araneomorphae</taxon>
        <taxon>Entelegynae</taxon>
        <taxon>Araneoidea</taxon>
        <taxon>Araneidae</taxon>
        <taxon>Araneus</taxon>
    </lineage>
</organism>
<keyword evidence="3" id="KW-1185">Reference proteome</keyword>
<proteinExistence type="predicted"/>
<evidence type="ECO:0000259" key="1">
    <source>
        <dbReference type="PROSITE" id="PS50878"/>
    </source>
</evidence>
<dbReference type="EMBL" id="BGPR01025923">
    <property type="protein sequence ID" value="GBN95220.1"/>
    <property type="molecule type" value="Genomic_DNA"/>
</dbReference>
<name>A0A4Y2T5K6_ARAVE</name>
<dbReference type="AlphaFoldDB" id="A0A4Y2T5K6"/>
<sequence length="465" mass="51910">MVIDQLIKKLKGRIGLEIDGSTMSISAYADDILLFASSSAGLQHLLNETSDFLEMCNLTINCTKSFTISILVDAKNKKTKYLGLNFSAKGLLVANCDSTLNDYLSKLKSAPLKSQQRLWILRNTLLPKLFHLLVLSSVPAGKLAKLDSITRAFVRGALYLPGDCPNSFIHASVADGGPSLRVSVPLWRRSRLGSLGGSAGEYLQRLIERVKNIQLTENSRTYFAQKLYQTVDGGALSNSAKVKNQNLWIQSKNKFLSGRDYVNLIKTKILCLPIAYRCARGRPAKDKFCRAGCPHKETLNHVSQACPRTHGKRIQRHDAVVNYIRRALENRRHEVISVPLYKTSMGNRKPNLLAKKDGKKLIIDAQIDGEAVDLERANNRKISFYRNNVELDQAIQVQHGSPNINYLSATLNLRGVWSSKSAFDLIEKFKVLNRSYVPVVSSRVLLGTFAGFSMFSRPTVRATRN</sequence>
<gene>
    <name evidence="2" type="primary">pol_2022</name>
    <name evidence="2" type="ORF">AVEN_120654_1</name>
</gene>
<evidence type="ECO:0000313" key="3">
    <source>
        <dbReference type="Proteomes" id="UP000499080"/>
    </source>
</evidence>
<dbReference type="Pfam" id="PF00078">
    <property type="entry name" value="RVT_1"/>
    <property type="match status" value="1"/>
</dbReference>
<dbReference type="InterPro" id="IPR000477">
    <property type="entry name" value="RT_dom"/>
</dbReference>
<dbReference type="PROSITE" id="PS50878">
    <property type="entry name" value="RT_POL"/>
    <property type="match status" value="1"/>
</dbReference>
<feature type="domain" description="Reverse transcriptase" evidence="1">
    <location>
        <begin position="1"/>
        <end position="86"/>
    </location>
</feature>